<dbReference type="Pfam" id="PF24623">
    <property type="entry name" value="Phage_zn_bind_8"/>
    <property type="match status" value="2"/>
</dbReference>
<evidence type="ECO:0000259" key="2">
    <source>
        <dbReference type="Pfam" id="PF24623"/>
    </source>
</evidence>
<sequence length="103" mass="11040">MTRYGTPAPDGIRHVLRADHHPARAVPCPHCGAAAHRPCTTRSKRRLLTDAPVHPARITAWARTTSVCPVCQVEPGIDCHQGGWPLSGGDVHPERTELAGEAA</sequence>
<evidence type="ECO:0000256" key="1">
    <source>
        <dbReference type="SAM" id="MobiDB-lite"/>
    </source>
</evidence>
<evidence type="ECO:0000313" key="4">
    <source>
        <dbReference type="Proteomes" id="UP000595703"/>
    </source>
</evidence>
<dbReference type="InterPro" id="IPR056911">
    <property type="entry name" value="Phage_Znf_bind_put"/>
</dbReference>
<accession>A0A7U3VRN7</accession>
<reference evidence="3 4" key="3">
    <citation type="journal article" date="2011" name="Nat. Chem. Biol.">
        <title>Reveromycin A biosynthesis uses RevG and RevJ for stereospecific spiroacetal formation.</title>
        <authorList>
            <person name="Takahashi S."/>
            <person name="Toyoda A."/>
            <person name="Sekiyama Y."/>
            <person name="Takagi H."/>
            <person name="Nogawa T."/>
            <person name="Uramoto M."/>
            <person name="Suzuki R."/>
            <person name="Koshino H."/>
            <person name="Kumano T."/>
            <person name="Panthee S."/>
            <person name="Dairi T."/>
            <person name="Ishikawa J."/>
            <person name="Ikeda H."/>
            <person name="Sakaki Y."/>
            <person name="Osada H."/>
        </authorList>
    </citation>
    <scope>NUCLEOTIDE SEQUENCE [LARGE SCALE GENOMIC DNA]</scope>
    <source>
        <strain evidence="3 4">SN-593</strain>
    </source>
</reference>
<reference evidence="3 4" key="4">
    <citation type="journal article" date="2020" name="Sci. Rep.">
        <title>beta-carboline chemical signals induce reveromycin production through a LuxR family regulator in Streptomyces sp. SN-593.</title>
        <authorList>
            <person name="Panthee S."/>
            <person name="Kito N."/>
            <person name="Hayashi T."/>
            <person name="Shimizu T."/>
            <person name="Ishikawa J."/>
            <person name="Hamamoto H."/>
            <person name="Osada H."/>
            <person name="Takahashi S."/>
        </authorList>
    </citation>
    <scope>NUCLEOTIDE SEQUENCE [LARGE SCALE GENOMIC DNA]</scope>
    <source>
        <strain evidence="3 4">SN-593</strain>
    </source>
</reference>
<proteinExistence type="predicted"/>
<organism evidence="3 4">
    <name type="scientific">Actinacidiphila reveromycinica</name>
    <dbReference type="NCBI Taxonomy" id="659352"/>
    <lineage>
        <taxon>Bacteria</taxon>
        <taxon>Bacillati</taxon>
        <taxon>Actinomycetota</taxon>
        <taxon>Actinomycetes</taxon>
        <taxon>Kitasatosporales</taxon>
        <taxon>Streptomycetaceae</taxon>
        <taxon>Actinacidiphila</taxon>
    </lineage>
</organism>
<feature type="domain" description="DNA-binding phage zinc finger" evidence="2">
    <location>
        <begin position="68"/>
        <end position="102"/>
    </location>
</feature>
<name>A0A7U3VRN7_9ACTN</name>
<feature type="compositionally biased region" description="Basic and acidic residues" evidence="1">
    <location>
        <begin position="91"/>
        <end position="103"/>
    </location>
</feature>
<feature type="domain" description="DNA-binding phage zinc finger" evidence="2">
    <location>
        <begin position="19"/>
        <end position="62"/>
    </location>
</feature>
<reference evidence="3 4" key="2">
    <citation type="journal article" date="2011" name="J. Antibiot.">
        <title>Furaquinocins I and J: novel polyketide isoprenoid hybrid compounds from Streptomyces reveromyceticus SN-593.</title>
        <authorList>
            <person name="Panthee S."/>
            <person name="Takahashi S."/>
            <person name="Takagi H."/>
            <person name="Nogawa T."/>
            <person name="Oowada E."/>
            <person name="Uramoto M."/>
            <person name="Osada H."/>
        </authorList>
    </citation>
    <scope>NUCLEOTIDE SEQUENCE [LARGE SCALE GENOMIC DNA]</scope>
    <source>
        <strain evidence="3 4">SN-593</strain>
    </source>
</reference>
<dbReference type="Proteomes" id="UP000595703">
    <property type="component" value="Chromosome"/>
</dbReference>
<dbReference type="RefSeq" id="WP_202236988.1">
    <property type="nucleotide sequence ID" value="NZ_AP018365.1"/>
</dbReference>
<dbReference type="KEGG" id="arev:RVR_8270"/>
<feature type="region of interest" description="Disordered" evidence="1">
    <location>
        <begin position="84"/>
        <end position="103"/>
    </location>
</feature>
<reference evidence="3 4" key="1">
    <citation type="journal article" date="2010" name="J. Bacteriol.">
        <title>Biochemical characterization of a novel indole prenyltransferase from Streptomyces sp. SN-593.</title>
        <authorList>
            <person name="Takahashi S."/>
            <person name="Takagi H."/>
            <person name="Toyoda A."/>
            <person name="Uramoto M."/>
            <person name="Nogawa T."/>
            <person name="Ueki M."/>
            <person name="Sakaki Y."/>
            <person name="Osada H."/>
        </authorList>
    </citation>
    <scope>NUCLEOTIDE SEQUENCE [LARGE SCALE GENOMIC DNA]</scope>
    <source>
        <strain evidence="3 4">SN-593</strain>
    </source>
</reference>
<dbReference type="AlphaFoldDB" id="A0A7U3VRN7"/>
<evidence type="ECO:0000313" key="3">
    <source>
        <dbReference type="EMBL" id="BBB01038.1"/>
    </source>
</evidence>
<protein>
    <recommendedName>
        <fullName evidence="2">DNA-binding phage zinc finger domain-containing protein</fullName>
    </recommendedName>
</protein>
<dbReference type="EMBL" id="AP018365">
    <property type="protein sequence ID" value="BBB01038.1"/>
    <property type="molecule type" value="Genomic_DNA"/>
</dbReference>
<keyword evidence="4" id="KW-1185">Reference proteome</keyword>
<gene>
    <name evidence="3" type="ORF">RVR_8270</name>
</gene>